<evidence type="ECO:0000313" key="3">
    <source>
        <dbReference type="EMBL" id="OOM79282.1"/>
    </source>
</evidence>
<dbReference type="InterPro" id="IPR003675">
    <property type="entry name" value="Rce1/LyrA-like_dom"/>
</dbReference>
<feature type="transmembrane region" description="Helical" evidence="1">
    <location>
        <begin position="132"/>
        <end position="153"/>
    </location>
</feature>
<dbReference type="Proteomes" id="UP000190890">
    <property type="component" value="Unassembled WGS sequence"/>
</dbReference>
<evidence type="ECO:0000256" key="1">
    <source>
        <dbReference type="SAM" id="Phobius"/>
    </source>
</evidence>
<dbReference type="EMBL" id="LZZM01000105">
    <property type="protein sequence ID" value="OOM79282.1"/>
    <property type="molecule type" value="Genomic_DNA"/>
</dbReference>
<feature type="transmembrane region" description="Helical" evidence="1">
    <location>
        <begin position="87"/>
        <end position="112"/>
    </location>
</feature>
<feature type="transmembrane region" description="Helical" evidence="1">
    <location>
        <begin position="243"/>
        <end position="265"/>
    </location>
</feature>
<accession>A0A1S8TNW3</accession>
<proteinExistence type="predicted"/>
<dbReference type="GO" id="GO:0080120">
    <property type="term" value="P:CAAX-box protein maturation"/>
    <property type="evidence" value="ECO:0007669"/>
    <property type="project" value="UniProtKB-ARBA"/>
</dbReference>
<keyword evidence="1" id="KW-0812">Transmembrane</keyword>
<reference evidence="3 4" key="1">
    <citation type="submission" date="2016-05" db="EMBL/GenBank/DDBJ databases">
        <title>Microbial solvent formation.</title>
        <authorList>
            <person name="Poehlein A."/>
            <person name="Montoya Solano J.D."/>
            <person name="Flitsch S."/>
            <person name="Krabben P."/>
            <person name="Duerre P."/>
            <person name="Daniel R."/>
        </authorList>
    </citation>
    <scope>NUCLEOTIDE SEQUENCE [LARGE SCALE GENOMIC DNA]</scope>
    <source>
        <strain evidence="3 4">DSM 2619</strain>
    </source>
</reference>
<dbReference type="STRING" id="29367.CLPUN_16520"/>
<feature type="transmembrane region" description="Helical" evidence="1">
    <location>
        <begin position="12"/>
        <end position="35"/>
    </location>
</feature>
<sequence>MKFDNDFREMKIRHIVVMFLIIMFFTIVAVIITLLRNGDLSNTDTNILSLFIESSLVFMIAYKLRLSKKNVKNLCEDFRENLNVKEMILIILFITCIKIGSNNILIDLAYMINPDFANWFVSESETGISSMTDYWIVFIMSVFLAPFTEEIIFRSTLFKRLSKKFNVYIGLIVSSIIFSSINFGPQMVGIFLFGILNCMLYVKYENILMPMFIYFIDGIISMILVILLNQFGNQTIVLTLKDMILYAVSGVGLFAIGMVFFVKFIKENKVYLREMYDKKNTLELNQI</sequence>
<dbReference type="Pfam" id="PF02517">
    <property type="entry name" value="Rce1-like"/>
    <property type="match status" value="1"/>
</dbReference>
<keyword evidence="3" id="KW-0378">Hydrolase</keyword>
<gene>
    <name evidence="3" type="ORF">CLPUN_16520</name>
</gene>
<feature type="domain" description="CAAX prenyl protease 2/Lysostaphin resistance protein A-like" evidence="2">
    <location>
        <begin position="134"/>
        <end position="215"/>
    </location>
</feature>
<evidence type="ECO:0000259" key="2">
    <source>
        <dbReference type="Pfam" id="PF02517"/>
    </source>
</evidence>
<feature type="transmembrane region" description="Helical" evidence="1">
    <location>
        <begin position="187"/>
        <end position="204"/>
    </location>
</feature>
<dbReference type="AlphaFoldDB" id="A0A1S8TNW3"/>
<dbReference type="GO" id="GO:0006508">
    <property type="term" value="P:proteolysis"/>
    <property type="evidence" value="ECO:0007669"/>
    <property type="project" value="UniProtKB-KW"/>
</dbReference>
<dbReference type="GO" id="GO:0004175">
    <property type="term" value="F:endopeptidase activity"/>
    <property type="evidence" value="ECO:0007669"/>
    <property type="project" value="UniProtKB-ARBA"/>
</dbReference>
<keyword evidence="1" id="KW-0472">Membrane</keyword>
<feature type="transmembrane region" description="Helical" evidence="1">
    <location>
        <begin position="211"/>
        <end position="231"/>
    </location>
</feature>
<dbReference type="RefSeq" id="WP_077846826.1">
    <property type="nucleotide sequence ID" value="NZ_LZZM01000105.1"/>
</dbReference>
<evidence type="ECO:0000313" key="4">
    <source>
        <dbReference type="Proteomes" id="UP000190890"/>
    </source>
</evidence>
<comment type="caution">
    <text evidence="3">The sequence shown here is derived from an EMBL/GenBank/DDBJ whole genome shotgun (WGS) entry which is preliminary data.</text>
</comment>
<keyword evidence="1" id="KW-1133">Transmembrane helix</keyword>
<organism evidence="3 4">
    <name type="scientific">Clostridium puniceum</name>
    <dbReference type="NCBI Taxonomy" id="29367"/>
    <lineage>
        <taxon>Bacteria</taxon>
        <taxon>Bacillati</taxon>
        <taxon>Bacillota</taxon>
        <taxon>Clostridia</taxon>
        <taxon>Eubacteriales</taxon>
        <taxon>Clostridiaceae</taxon>
        <taxon>Clostridium</taxon>
    </lineage>
</organism>
<feature type="transmembrane region" description="Helical" evidence="1">
    <location>
        <begin position="47"/>
        <end position="66"/>
    </location>
</feature>
<feature type="transmembrane region" description="Helical" evidence="1">
    <location>
        <begin position="165"/>
        <end position="181"/>
    </location>
</feature>
<keyword evidence="4" id="KW-1185">Reference proteome</keyword>
<protein>
    <submittedName>
        <fullName evidence="3">CAAX amino terminal protease self-immunity</fullName>
    </submittedName>
</protein>
<name>A0A1S8TNW3_9CLOT</name>
<dbReference type="OrthoDB" id="4177129at2"/>
<dbReference type="PANTHER" id="PTHR43592">
    <property type="entry name" value="CAAX AMINO TERMINAL PROTEASE"/>
    <property type="match status" value="1"/>
</dbReference>
<keyword evidence="3" id="KW-0645">Protease</keyword>
<dbReference type="PANTHER" id="PTHR43592:SF15">
    <property type="entry name" value="CAAX AMINO TERMINAL PROTEASE FAMILY PROTEIN"/>
    <property type="match status" value="1"/>
</dbReference>